<protein>
    <submittedName>
        <fullName evidence="1">Uncharacterized protein</fullName>
    </submittedName>
</protein>
<reference evidence="1" key="1">
    <citation type="submission" date="2018-10" db="EMBL/GenBank/DDBJ databases">
        <title>Hidden diversity of soil giant viruses.</title>
        <authorList>
            <person name="Schulz F."/>
            <person name="Alteio L."/>
            <person name="Goudeau D."/>
            <person name="Ryan E.M."/>
            <person name="Malmstrom R.R."/>
            <person name="Blanchard J."/>
            <person name="Woyke T."/>
        </authorList>
    </citation>
    <scope>NUCLEOTIDE SEQUENCE</scope>
    <source>
        <strain evidence="1">HYV1</strain>
    </source>
</reference>
<proteinExistence type="predicted"/>
<dbReference type="EMBL" id="MK072385">
    <property type="protein sequence ID" value="AYV82965.1"/>
    <property type="molecule type" value="Genomic_DNA"/>
</dbReference>
<name>A0A3G5A6U7_9VIRU</name>
<evidence type="ECO:0000313" key="1">
    <source>
        <dbReference type="EMBL" id="AYV82965.1"/>
    </source>
</evidence>
<organism evidence="1">
    <name type="scientific">Hyperionvirus sp</name>
    <dbReference type="NCBI Taxonomy" id="2487770"/>
    <lineage>
        <taxon>Viruses</taxon>
        <taxon>Varidnaviria</taxon>
        <taxon>Bamfordvirae</taxon>
        <taxon>Nucleocytoviricota</taxon>
        <taxon>Megaviricetes</taxon>
        <taxon>Imitervirales</taxon>
        <taxon>Mimiviridae</taxon>
        <taxon>Klosneuvirinae</taxon>
    </lineage>
</organism>
<accession>A0A3G5A6U7</accession>
<gene>
    <name evidence="1" type="ORF">Hyperionvirus3_111</name>
</gene>
<sequence>MKKICDCGHSTLDCTKCNTNYDLLSLDAIMPNDYEWQNVNENYNENINYDIIPYHSIRSESETNFCDNCSDDINENYRELIMINNSQIFLNPFGPTIIPPNATDYYELRSSYPIRWPSTTLSPIPLTNSVRTQYTSFWNGRPRVIIQNAGGQNIAVLFFIIFDNIPFSEEHYYLDIKVSYFFYNINGTLGTPYFAAINVYTQSTSSDVPNRQSAVEYPTHGTPPHVLADTTRTIRCYPNDLLFITNEWIDRVSWKMAKEGSPPYVNNDLFFFYISLA</sequence>